<dbReference type="GO" id="GO:0003677">
    <property type="term" value="F:DNA binding"/>
    <property type="evidence" value="ECO:0007669"/>
    <property type="project" value="InterPro"/>
</dbReference>
<dbReference type="GO" id="GO:0005524">
    <property type="term" value="F:ATP binding"/>
    <property type="evidence" value="ECO:0007669"/>
    <property type="project" value="InterPro"/>
</dbReference>
<protein>
    <recommendedName>
        <fullName evidence="1">DNA 3'-5' helicase II</fullName>
    </recommendedName>
</protein>
<dbReference type="Gene3D" id="3.40.50.300">
    <property type="entry name" value="P-loop containing nucleotide triphosphate hydrolases"/>
    <property type="match status" value="2"/>
</dbReference>
<dbReference type="InterPro" id="IPR027417">
    <property type="entry name" value="P-loop_NTPase"/>
</dbReference>
<comment type="caution">
    <text evidence="2">The sequence shown here is derived from an EMBL/GenBank/DDBJ whole genome shotgun (WGS) entry which is preliminary data.</text>
</comment>
<name>A0A7V9A971_9BACT</name>
<dbReference type="InterPro" id="IPR000212">
    <property type="entry name" value="DNA_helicase_UvrD/REP"/>
</dbReference>
<organism evidence="2 3">
    <name type="scientific">Bremerella alba</name>
    <dbReference type="NCBI Taxonomy" id="980252"/>
    <lineage>
        <taxon>Bacteria</taxon>
        <taxon>Pseudomonadati</taxon>
        <taxon>Planctomycetota</taxon>
        <taxon>Planctomycetia</taxon>
        <taxon>Pirellulales</taxon>
        <taxon>Pirellulaceae</taxon>
        <taxon>Bremerella</taxon>
    </lineage>
</organism>
<dbReference type="Proteomes" id="UP000551616">
    <property type="component" value="Unassembled WGS sequence"/>
</dbReference>
<dbReference type="GO" id="GO:0000725">
    <property type="term" value="P:recombinational repair"/>
    <property type="evidence" value="ECO:0007669"/>
    <property type="project" value="TreeGrafter"/>
</dbReference>
<accession>A0A7V9A971</accession>
<dbReference type="GO" id="GO:0043138">
    <property type="term" value="F:3'-5' DNA helicase activity"/>
    <property type="evidence" value="ECO:0007669"/>
    <property type="project" value="TreeGrafter"/>
</dbReference>
<dbReference type="AlphaFoldDB" id="A0A7V9A971"/>
<evidence type="ECO:0000256" key="1">
    <source>
        <dbReference type="ARBA" id="ARBA00034923"/>
    </source>
</evidence>
<dbReference type="PANTHER" id="PTHR11070:SF2">
    <property type="entry name" value="ATP-DEPENDENT DNA HELICASE SRS2"/>
    <property type="match status" value="1"/>
</dbReference>
<sequence length="577" mass="65679">MAFRNAHGDRFRLRGQNISVITYTNAACDEILRRLDYDPIIRVSTIHSFVWELIKGFNADIREWLRESLAADILELNRLIEKSKSVTKTSLERERSLKSKTTRLAGLDYIKSFTYSPTGDNRTRDSLNHSEVIQMGAAFLNQKSLMQKLAICASPFILVDESQDTNRELIEALLSLQRKQATKFGLGLFGDMMQRIYADGKSDLDQDIPADWSTPEKTINFRCPKRVIRLINQIRQASDGWQQVAHENAPEGHTRFFIVPSYVSNKELAEKAVQERMVEITGDLEWNDVAKYKALILEHHMAARRLGFLDTYEPLAKVNDFSTGLREGTIEFLRFYSDQILPLVDAQHRGDAFATARIVRKFSPLMSLDAFRQTPHQQDQLAIAKAAVEELAELCATSDSVTFQQALDLVARSNLFRIPEKLFPYVTGDQNTKTDVDEDALGDRVLGIREFLKTPFSQIRAYAGYVYGLSRFGTHQGVKGLEFPRVMVLMDDSEARGFMFSYDKLFGVKEHTKTDIENRKAGKETSVDRTRRLLYVTCSRSESSLALVAYTSNPVGLKSTVTKLNWFEDSEVEQVDV</sequence>
<dbReference type="PANTHER" id="PTHR11070">
    <property type="entry name" value="UVRD / RECB / PCRA DNA HELICASE FAMILY MEMBER"/>
    <property type="match status" value="1"/>
</dbReference>
<reference evidence="2 3" key="1">
    <citation type="submission" date="2020-05" db="EMBL/GenBank/DDBJ databases">
        <title>Bremerella alba sp. nov., a novel planctomycete isolated from the surface of the macroalga Fucus spiralis.</title>
        <authorList>
            <person name="Godinho O."/>
            <person name="Botelho R."/>
            <person name="Albuquerque L."/>
            <person name="Wiegand S."/>
            <person name="Da Costa M.S."/>
            <person name="Lobo-Da-Cunha A."/>
            <person name="Jogler C."/>
            <person name="Lage O.M."/>
        </authorList>
    </citation>
    <scope>NUCLEOTIDE SEQUENCE [LARGE SCALE GENOMIC DNA]</scope>
    <source>
        <strain evidence="2 3">FF15</strain>
    </source>
</reference>
<evidence type="ECO:0000313" key="3">
    <source>
        <dbReference type="Proteomes" id="UP000551616"/>
    </source>
</evidence>
<dbReference type="SUPFAM" id="SSF52540">
    <property type="entry name" value="P-loop containing nucleoside triphosphate hydrolases"/>
    <property type="match status" value="1"/>
</dbReference>
<evidence type="ECO:0000313" key="2">
    <source>
        <dbReference type="EMBL" id="MBA2116841.1"/>
    </source>
</evidence>
<dbReference type="EMBL" id="JABRWO010000011">
    <property type="protein sequence ID" value="MBA2116841.1"/>
    <property type="molecule type" value="Genomic_DNA"/>
</dbReference>
<keyword evidence="3" id="KW-1185">Reference proteome</keyword>
<gene>
    <name evidence="2" type="ORF">HOV93_40340</name>
</gene>
<proteinExistence type="predicted"/>